<dbReference type="EMBL" id="FTOA01000002">
    <property type="protein sequence ID" value="SIS54762.1"/>
    <property type="molecule type" value="Genomic_DNA"/>
</dbReference>
<dbReference type="Pfam" id="PF13649">
    <property type="entry name" value="Methyltransf_25"/>
    <property type="match status" value="1"/>
</dbReference>
<dbReference type="InterPro" id="IPR041698">
    <property type="entry name" value="Methyltransf_25"/>
</dbReference>
<dbReference type="RefSeq" id="WP_076399387.1">
    <property type="nucleotide sequence ID" value="NZ_FTOA01000002.1"/>
</dbReference>
<proteinExistence type="predicted"/>
<dbReference type="OrthoDB" id="9800454at2"/>
<keyword evidence="3" id="KW-1185">Reference proteome</keyword>
<dbReference type="CDD" id="cd02440">
    <property type="entry name" value="AdoMet_MTases"/>
    <property type="match status" value="1"/>
</dbReference>
<dbReference type="GO" id="GO:0008168">
    <property type="term" value="F:methyltransferase activity"/>
    <property type="evidence" value="ECO:0007669"/>
    <property type="project" value="UniProtKB-KW"/>
</dbReference>
<dbReference type="AlphaFoldDB" id="A0A1N7JZJ7"/>
<dbReference type="GO" id="GO:0032259">
    <property type="term" value="P:methylation"/>
    <property type="evidence" value="ECO:0007669"/>
    <property type="project" value="UniProtKB-KW"/>
</dbReference>
<name>A0A1N7JZJ7_9PROT</name>
<keyword evidence="2" id="KW-0808">Transferase</keyword>
<dbReference type="InterPro" id="IPR029063">
    <property type="entry name" value="SAM-dependent_MTases_sf"/>
</dbReference>
<feature type="domain" description="Methyltransferase" evidence="1">
    <location>
        <begin position="69"/>
        <end position="160"/>
    </location>
</feature>
<gene>
    <name evidence="2" type="ORF">SAMN05421779_102537</name>
</gene>
<evidence type="ECO:0000313" key="2">
    <source>
        <dbReference type="EMBL" id="SIS54762.1"/>
    </source>
</evidence>
<reference evidence="2 3" key="1">
    <citation type="submission" date="2017-01" db="EMBL/GenBank/DDBJ databases">
        <authorList>
            <person name="Mah S.A."/>
            <person name="Swanson W.J."/>
            <person name="Moy G.W."/>
            <person name="Vacquier V.D."/>
        </authorList>
    </citation>
    <scope>NUCLEOTIDE SEQUENCE [LARGE SCALE GENOMIC DNA]</scope>
    <source>
        <strain evidence="2 3">DSM 11589</strain>
    </source>
</reference>
<dbReference type="Proteomes" id="UP000185678">
    <property type="component" value="Unassembled WGS sequence"/>
</dbReference>
<accession>A0A1N7JZJ7</accession>
<dbReference type="STRING" id="80876.SAMN05421779_102537"/>
<protein>
    <submittedName>
        <fullName evidence="2">Methyltransferase domain-containing protein</fullName>
    </submittedName>
</protein>
<organism evidence="2 3">
    <name type="scientific">Insolitispirillum peregrinum</name>
    <dbReference type="NCBI Taxonomy" id="80876"/>
    <lineage>
        <taxon>Bacteria</taxon>
        <taxon>Pseudomonadati</taxon>
        <taxon>Pseudomonadota</taxon>
        <taxon>Alphaproteobacteria</taxon>
        <taxon>Rhodospirillales</taxon>
        <taxon>Novispirillaceae</taxon>
        <taxon>Insolitispirillum</taxon>
    </lineage>
</organism>
<dbReference type="SUPFAM" id="SSF53335">
    <property type="entry name" value="S-adenosyl-L-methionine-dependent methyltransferases"/>
    <property type="match status" value="1"/>
</dbReference>
<keyword evidence="2" id="KW-0489">Methyltransferase</keyword>
<evidence type="ECO:0000259" key="1">
    <source>
        <dbReference type="Pfam" id="PF13649"/>
    </source>
</evidence>
<evidence type="ECO:0000313" key="3">
    <source>
        <dbReference type="Proteomes" id="UP000185678"/>
    </source>
</evidence>
<dbReference type="Gene3D" id="3.40.50.150">
    <property type="entry name" value="Vaccinia Virus protein VP39"/>
    <property type="match status" value="1"/>
</dbReference>
<sequence length="242" mass="26700">MGEQRSGPLPLSVPSALADIAWRFDQVIENRGASSSGVGWSSPQAQSLRFQALLRIFDPACGIPDTASVLDLGCGYGALWAELAALSHPRITSYVGYDISASMIAQAQRCTDDPRTRFVRSGVPQENADYGFVSGTFNYRAKADPEDWKSYLRSMFALLARRCRWGLAINLLHSPRRRLSAQGSATMFYADIDEWTRVAKSVCKGGSVEVLTDYLDDDFTLLIRFPPPPETGRVPDTTRLRG</sequence>